<dbReference type="Pfam" id="PF00589">
    <property type="entry name" value="Phage_integrase"/>
    <property type="match status" value="1"/>
</dbReference>
<keyword evidence="3" id="KW-0233">DNA recombination</keyword>
<dbReference type="STRING" id="1427518.XSR1_380032"/>
<keyword evidence="2 4" id="KW-0238">DNA-binding</keyword>
<evidence type="ECO:0000256" key="4">
    <source>
        <dbReference type="PROSITE-ProRule" id="PRU01248"/>
    </source>
</evidence>
<protein>
    <submittedName>
        <fullName evidence="7">Integrase</fullName>
    </submittedName>
</protein>
<reference evidence="7" key="1">
    <citation type="submission" date="2013-11" db="EMBL/GenBank/DDBJ databases">
        <title>Draft genome sequence and annotation of the entomopathogenic bacteria, Xenorhabdus cabanillasi strain JM26 and Xenorhabdus szentirmai strain DSM 16338.</title>
        <authorList>
            <person name="Gualtieri M."/>
            <person name="Ogier J.C."/>
            <person name="Pages S."/>
            <person name="Givaudan A."/>
            <person name="Gaudriault S."/>
        </authorList>
    </citation>
    <scope>NUCLEOTIDE SEQUENCE [LARGE SCALE GENOMIC DNA]</scope>
    <source>
        <strain evidence="7">DSM 16338</strain>
    </source>
</reference>
<name>W1IZI7_9GAMM</name>
<proteinExistence type="predicted"/>
<dbReference type="PANTHER" id="PTHR30349">
    <property type="entry name" value="PHAGE INTEGRASE-RELATED"/>
    <property type="match status" value="1"/>
</dbReference>
<accession>W1IZI7</accession>
<keyword evidence="1" id="KW-0229">DNA integration</keyword>
<dbReference type="EMBL" id="CBXF010000097">
    <property type="protein sequence ID" value="CDL83869.1"/>
    <property type="molecule type" value="Genomic_DNA"/>
</dbReference>
<keyword evidence="8" id="KW-1185">Reference proteome</keyword>
<comment type="caution">
    <text evidence="7">The sequence shown here is derived from an EMBL/GenBank/DDBJ whole genome shotgun (WGS) entry which is preliminary data.</text>
</comment>
<dbReference type="InterPro" id="IPR013762">
    <property type="entry name" value="Integrase-like_cat_sf"/>
</dbReference>
<dbReference type="InterPro" id="IPR050090">
    <property type="entry name" value="Tyrosine_recombinase_XerCD"/>
</dbReference>
<evidence type="ECO:0000259" key="6">
    <source>
        <dbReference type="PROSITE" id="PS51900"/>
    </source>
</evidence>
<feature type="domain" description="Tyr recombinase" evidence="5">
    <location>
        <begin position="165"/>
        <end position="324"/>
    </location>
</feature>
<dbReference type="CDD" id="cd00796">
    <property type="entry name" value="INT_Rci_Hp1_C"/>
    <property type="match status" value="1"/>
</dbReference>
<dbReference type="PANTHER" id="PTHR30349:SF93">
    <property type="entry name" value="FELS-2 PROPHAGE PROTEIN"/>
    <property type="match status" value="1"/>
</dbReference>
<dbReference type="GO" id="GO:0015074">
    <property type="term" value="P:DNA integration"/>
    <property type="evidence" value="ECO:0007669"/>
    <property type="project" value="UniProtKB-KW"/>
</dbReference>
<dbReference type="InterPro" id="IPR044068">
    <property type="entry name" value="CB"/>
</dbReference>
<gene>
    <name evidence="7" type="primary">int</name>
    <name evidence="7" type="ORF">XSR1_380032</name>
</gene>
<dbReference type="AlphaFoldDB" id="W1IZI7"/>
<dbReference type="Proteomes" id="UP000019202">
    <property type="component" value="Unassembled WGS sequence"/>
</dbReference>
<evidence type="ECO:0000313" key="8">
    <source>
        <dbReference type="Proteomes" id="UP000019202"/>
    </source>
</evidence>
<evidence type="ECO:0000256" key="2">
    <source>
        <dbReference type="ARBA" id="ARBA00023125"/>
    </source>
</evidence>
<dbReference type="OrthoDB" id="9795573at2"/>
<evidence type="ECO:0000256" key="3">
    <source>
        <dbReference type="ARBA" id="ARBA00023172"/>
    </source>
</evidence>
<organism evidence="7 8">
    <name type="scientific">Xenorhabdus szentirmaii DSM 16338</name>
    <dbReference type="NCBI Taxonomy" id="1427518"/>
    <lineage>
        <taxon>Bacteria</taxon>
        <taxon>Pseudomonadati</taxon>
        <taxon>Pseudomonadota</taxon>
        <taxon>Gammaproteobacteria</taxon>
        <taxon>Enterobacterales</taxon>
        <taxon>Morganellaceae</taxon>
        <taxon>Xenorhabdus</taxon>
    </lineage>
</organism>
<evidence type="ECO:0000259" key="5">
    <source>
        <dbReference type="PROSITE" id="PS51898"/>
    </source>
</evidence>
<dbReference type="SUPFAM" id="SSF56349">
    <property type="entry name" value="DNA breaking-rejoining enzymes"/>
    <property type="match status" value="1"/>
</dbReference>
<evidence type="ECO:0000256" key="1">
    <source>
        <dbReference type="ARBA" id="ARBA00022908"/>
    </source>
</evidence>
<dbReference type="InterPro" id="IPR057084">
    <property type="entry name" value="Int_N"/>
</dbReference>
<evidence type="ECO:0000313" key="7">
    <source>
        <dbReference type="EMBL" id="CDL83869.1"/>
    </source>
</evidence>
<feature type="domain" description="Core-binding (CB)" evidence="6">
    <location>
        <begin position="56"/>
        <end position="143"/>
    </location>
</feature>
<dbReference type="GO" id="GO:0006310">
    <property type="term" value="P:DNA recombination"/>
    <property type="evidence" value="ECO:0007669"/>
    <property type="project" value="UniProtKB-KW"/>
</dbReference>
<dbReference type="PROSITE" id="PS51898">
    <property type="entry name" value="TYR_RECOMBINASE"/>
    <property type="match status" value="1"/>
</dbReference>
<dbReference type="InterPro" id="IPR002104">
    <property type="entry name" value="Integrase_catalytic"/>
</dbReference>
<dbReference type="Pfam" id="PF24624">
    <property type="entry name" value="Int_N"/>
    <property type="match status" value="1"/>
</dbReference>
<dbReference type="Gene3D" id="1.10.443.10">
    <property type="entry name" value="Intergrase catalytic core"/>
    <property type="match status" value="1"/>
</dbReference>
<dbReference type="PROSITE" id="PS51900">
    <property type="entry name" value="CB"/>
    <property type="match status" value="1"/>
</dbReference>
<dbReference type="RefSeq" id="WP_038239583.1">
    <property type="nucleotide sequence ID" value="NZ_CAWLWS010000097.1"/>
</dbReference>
<dbReference type="InterPro" id="IPR011010">
    <property type="entry name" value="DNA_brk_join_enz"/>
</dbReference>
<sequence length="343" mass="38899">MAVRKLPTGKWICECYPNGKTGPRIRKQFATKGEAMAFERKLAPKEISADNIKQAIKLSNLVERWYEMHGKTLESGHSRKSKLDAICMRLNDPYVTEFDKNMFAVYREQRLNGKWNAKGKSAPKQATVNREQSYIHAVFAELKRLGEWVGENPLDGVRQFKEGDQELAFLYLEDIKRLLAACDESRNKDLGCVARICLATGARWGEAQSLSQSQVMPYKVTFTQTKGNKNRTVPISKELYELLPKRRGALFSNCYDAFENALKKAGIILPTGQCTHVLRHTFASHFMMNGGNILVLQQILGHSSIMMTMRYAHFAPDHLDAAVTLNPYDQLKKLKKSGDGKTY</sequence>
<dbReference type="GO" id="GO:0003677">
    <property type="term" value="F:DNA binding"/>
    <property type="evidence" value="ECO:0007669"/>
    <property type="project" value="UniProtKB-UniRule"/>
</dbReference>